<dbReference type="Pfam" id="PF10970">
    <property type="entry name" value="GerPE"/>
    <property type="match status" value="1"/>
</dbReference>
<evidence type="ECO:0000313" key="1">
    <source>
        <dbReference type="EMBL" id="SHG22139.1"/>
    </source>
</evidence>
<dbReference type="InterPro" id="IPR024496">
    <property type="entry name" value="Spore_germ_GerPE"/>
</dbReference>
<protein>
    <recommendedName>
        <fullName evidence="3">Spore germination protein PE</fullName>
    </recommendedName>
</protein>
<sequence length="124" mass="14157">MKKRLANVDRFRLNSLAFSSIINIGDTAIATPTNRAIAMQKEGALFNSKDDLQFDDYRIFKLQPKWINEPSSVNLQNYHHNRDINVQNVSVIAASQSSIVQIGSIGKIDADARIKHFRWIQEEE</sequence>
<dbReference type="OrthoDB" id="2599887at2"/>
<gene>
    <name evidence="1" type="ORF">SAMN05216225_10217</name>
</gene>
<dbReference type="STRING" id="930117.SAMN05216225_10217"/>
<evidence type="ECO:0000313" key="2">
    <source>
        <dbReference type="Proteomes" id="UP000183988"/>
    </source>
</evidence>
<dbReference type="RefSeq" id="WP_072890441.1">
    <property type="nucleotide sequence ID" value="NZ_FQVW01000021.1"/>
</dbReference>
<keyword evidence="2" id="KW-1185">Reference proteome</keyword>
<name>A0A1M5I279_9BACI</name>
<evidence type="ECO:0008006" key="3">
    <source>
        <dbReference type="Google" id="ProtNLM"/>
    </source>
</evidence>
<reference evidence="1 2" key="1">
    <citation type="submission" date="2016-11" db="EMBL/GenBank/DDBJ databases">
        <authorList>
            <person name="Jaros S."/>
            <person name="Januszkiewicz K."/>
            <person name="Wedrychowicz H."/>
        </authorList>
    </citation>
    <scope>NUCLEOTIDE SEQUENCE [LARGE SCALE GENOMIC DNA]</scope>
    <source>
        <strain evidence="1 2">IBRC-M 10683</strain>
    </source>
</reference>
<accession>A0A1M5I279</accession>
<dbReference type="EMBL" id="FQVW01000021">
    <property type="protein sequence ID" value="SHG22139.1"/>
    <property type="molecule type" value="Genomic_DNA"/>
</dbReference>
<organism evidence="1 2">
    <name type="scientific">Ornithinibacillus halophilus</name>
    <dbReference type="NCBI Taxonomy" id="930117"/>
    <lineage>
        <taxon>Bacteria</taxon>
        <taxon>Bacillati</taxon>
        <taxon>Bacillota</taxon>
        <taxon>Bacilli</taxon>
        <taxon>Bacillales</taxon>
        <taxon>Bacillaceae</taxon>
        <taxon>Ornithinibacillus</taxon>
    </lineage>
</organism>
<dbReference type="AlphaFoldDB" id="A0A1M5I279"/>
<proteinExistence type="predicted"/>
<dbReference type="Proteomes" id="UP000183988">
    <property type="component" value="Unassembled WGS sequence"/>
</dbReference>